<evidence type="ECO:0000313" key="2">
    <source>
        <dbReference type="EMBL" id="MST83670.1"/>
    </source>
</evidence>
<reference evidence="2 3" key="1">
    <citation type="submission" date="2019-08" db="EMBL/GenBank/DDBJ databases">
        <title>In-depth cultivation of the pig gut microbiome towards novel bacterial diversity and tailored functional studies.</title>
        <authorList>
            <person name="Wylensek D."/>
            <person name="Hitch T.C.A."/>
            <person name="Clavel T."/>
        </authorList>
    </citation>
    <scope>NUCLEOTIDE SEQUENCE [LARGE SCALE GENOMIC DNA]</scope>
    <source>
        <strain evidence="2 3">LKV-178-WT-2A</strain>
    </source>
</reference>
<keyword evidence="3" id="KW-1185">Reference proteome</keyword>
<gene>
    <name evidence="2" type="ORF">FYJ73_03075</name>
</gene>
<dbReference type="Pfam" id="PF11459">
    <property type="entry name" value="AbiEi_3"/>
    <property type="match status" value="1"/>
</dbReference>
<evidence type="ECO:0000259" key="1">
    <source>
        <dbReference type="Pfam" id="PF17194"/>
    </source>
</evidence>
<comment type="caution">
    <text evidence="2">The sequence shown here is derived from an EMBL/GenBank/DDBJ whole genome shotgun (WGS) entry which is preliminary data.</text>
</comment>
<dbReference type="RefSeq" id="WP_154533252.1">
    <property type="nucleotide sequence ID" value="NZ_VUNG01000004.1"/>
</dbReference>
<dbReference type="InterPro" id="IPR021561">
    <property type="entry name" value="AbiEi_3"/>
</dbReference>
<dbReference type="Pfam" id="PF17194">
    <property type="entry name" value="AbiEi_3_N"/>
    <property type="match status" value="1"/>
</dbReference>
<dbReference type="Proteomes" id="UP000438914">
    <property type="component" value="Unassembled WGS sequence"/>
</dbReference>
<dbReference type="InterPro" id="IPR033455">
    <property type="entry name" value="AbiEi_3_N"/>
</dbReference>
<evidence type="ECO:0000313" key="3">
    <source>
        <dbReference type="Proteomes" id="UP000438914"/>
    </source>
</evidence>
<name>A0A7K0KE14_9BACT</name>
<proteinExistence type="predicted"/>
<dbReference type="AlphaFoldDB" id="A0A7K0KE14"/>
<accession>A0A7K0KE14</accession>
<dbReference type="EMBL" id="VUNG01000004">
    <property type="protein sequence ID" value="MST83670.1"/>
    <property type="molecule type" value="Genomic_DNA"/>
</dbReference>
<sequence length="256" mass="29199">MSVSAGTKINQLLANTSPSGLMFSEWMKRKGYSSQLQKRYRDTGWLTTLCKGVMFRSGTRLNAFDALASYNLQMGRQLRIGAVSALEYSGFNHYVPMGKPLLMVALPAGEKMPMWMKSDVYDMTFRTFSSTAIAEVEVTRHDTENGTLYVSSPELAFLECLALAPKQYSYLDLYYIMEQLTTLRSEVVQRLLENTSNHRVKRMFLYMAEKAGHYWFEELDTSKIDMGTGKLQLVKDGILNKKYSITVPKELNDYEG</sequence>
<feature type="domain" description="Transcriptional regulator AbiEi antitoxin N-terminal" evidence="1">
    <location>
        <begin position="7"/>
        <end position="97"/>
    </location>
</feature>
<organism evidence="2 3">
    <name type="scientific">Hallella mizrahii</name>
    <dbReference type="NCBI Taxonomy" id="2606637"/>
    <lineage>
        <taxon>Bacteria</taxon>
        <taxon>Pseudomonadati</taxon>
        <taxon>Bacteroidota</taxon>
        <taxon>Bacteroidia</taxon>
        <taxon>Bacteroidales</taxon>
        <taxon>Prevotellaceae</taxon>
        <taxon>Hallella</taxon>
    </lineage>
</organism>
<protein>
    <recommendedName>
        <fullName evidence="1">Transcriptional regulator AbiEi antitoxin N-terminal domain-containing protein</fullName>
    </recommendedName>
</protein>